<reference evidence="1" key="1">
    <citation type="submission" date="2023-04" db="EMBL/GenBank/DDBJ databases">
        <title>Draft Genome sequencing of Naganishia species isolated from polar environments using Oxford Nanopore Technology.</title>
        <authorList>
            <person name="Leo P."/>
            <person name="Venkateswaran K."/>
        </authorList>
    </citation>
    <scope>NUCLEOTIDE SEQUENCE</scope>
    <source>
        <strain evidence="1">MNA-CCFEE 5423</strain>
    </source>
</reference>
<evidence type="ECO:0000313" key="2">
    <source>
        <dbReference type="Proteomes" id="UP001227268"/>
    </source>
</evidence>
<accession>A0ACC2VDM1</accession>
<gene>
    <name evidence="1" type="ORF">QFC21_004986</name>
</gene>
<sequence length="258" mass="27449">MTPPPPGAATISTTSAKHSPPTHPPPAPDVLDRVFALHPFHAENADELGFEQGEWVDVVERDDEFGDGWWKGRVVVPRAQRAADRDVHGLEAGVEGVDQEKEEVRQGLFPASYVLPSGVDPTPFLEMQNGGSLAAGALVGGGGGGGAVIAEEEDRQGREGEKWLPTGGVCYPTFVAGLLGTLILESTGDRVNHARTENKRHDGTLMWRCVVIKALAPYVGGPGGARVWLMYCIQLRGSGNNGAVRRARSMSLAGIRTV</sequence>
<protein>
    <submittedName>
        <fullName evidence="1">Uncharacterized protein</fullName>
    </submittedName>
</protein>
<keyword evidence="2" id="KW-1185">Reference proteome</keyword>
<organism evidence="1 2">
    <name type="scientific">Naganishia friedmannii</name>
    <dbReference type="NCBI Taxonomy" id="89922"/>
    <lineage>
        <taxon>Eukaryota</taxon>
        <taxon>Fungi</taxon>
        <taxon>Dikarya</taxon>
        <taxon>Basidiomycota</taxon>
        <taxon>Agaricomycotina</taxon>
        <taxon>Tremellomycetes</taxon>
        <taxon>Filobasidiales</taxon>
        <taxon>Filobasidiaceae</taxon>
        <taxon>Naganishia</taxon>
    </lineage>
</organism>
<comment type="caution">
    <text evidence="1">The sequence shown here is derived from an EMBL/GenBank/DDBJ whole genome shotgun (WGS) entry which is preliminary data.</text>
</comment>
<proteinExistence type="predicted"/>
<dbReference type="Proteomes" id="UP001227268">
    <property type="component" value="Unassembled WGS sequence"/>
</dbReference>
<dbReference type="EMBL" id="JASBWT010000018">
    <property type="protein sequence ID" value="KAJ9096716.1"/>
    <property type="molecule type" value="Genomic_DNA"/>
</dbReference>
<name>A0ACC2VDM1_9TREE</name>
<evidence type="ECO:0000313" key="1">
    <source>
        <dbReference type="EMBL" id="KAJ9096716.1"/>
    </source>
</evidence>